<feature type="compositionally biased region" description="Low complexity" evidence="1">
    <location>
        <begin position="58"/>
        <end position="73"/>
    </location>
</feature>
<proteinExistence type="predicted"/>
<feature type="region of interest" description="Disordered" evidence="1">
    <location>
        <begin position="160"/>
        <end position="226"/>
    </location>
</feature>
<protein>
    <submittedName>
        <fullName evidence="2">Uncharacterized protein</fullName>
    </submittedName>
</protein>
<evidence type="ECO:0000313" key="3">
    <source>
        <dbReference type="Proteomes" id="UP001479436"/>
    </source>
</evidence>
<feature type="compositionally biased region" description="Low complexity" evidence="1">
    <location>
        <begin position="22"/>
        <end position="38"/>
    </location>
</feature>
<keyword evidence="3" id="KW-1185">Reference proteome</keyword>
<gene>
    <name evidence="2" type="ORF">K7432_006649</name>
</gene>
<name>A0ABR2W198_9FUNG</name>
<comment type="caution">
    <text evidence="2">The sequence shown here is derived from an EMBL/GenBank/DDBJ whole genome shotgun (WGS) entry which is preliminary data.</text>
</comment>
<sequence>MGSPYSAFPPYPPYTGHPSAQMMMTPPTPNTGNTFQNPSPYMMHSLPDSGNATPEIFSNGIGSGLNSSIPSPIVNESGPPSHQPQGKPLPRMNQLPIGLNIHNVHPEGDENWSRPRIDSYNSGNPYGTEESPGYQQHHTMSNSGFNSYDQGNMKTSVDSMTSDRFGTQEGMNYPQTMSNSYHSQDYSNQMYWPSQHSSGYPQDSSRPLPPQHSQTHPYTYSSHENK</sequence>
<dbReference type="EMBL" id="JASJQH010007177">
    <property type="protein sequence ID" value="KAK9716784.1"/>
    <property type="molecule type" value="Genomic_DNA"/>
</dbReference>
<feature type="region of interest" description="Disordered" evidence="1">
    <location>
        <begin position="106"/>
        <end position="143"/>
    </location>
</feature>
<evidence type="ECO:0000313" key="2">
    <source>
        <dbReference type="EMBL" id="KAK9716784.1"/>
    </source>
</evidence>
<feature type="region of interest" description="Disordered" evidence="1">
    <location>
        <begin position="1"/>
        <end position="90"/>
    </location>
</feature>
<accession>A0ABR2W198</accession>
<feature type="compositionally biased region" description="Basic and acidic residues" evidence="1">
    <location>
        <begin position="106"/>
        <end position="117"/>
    </location>
</feature>
<organism evidence="2 3">
    <name type="scientific">Basidiobolus ranarum</name>
    <dbReference type="NCBI Taxonomy" id="34480"/>
    <lineage>
        <taxon>Eukaryota</taxon>
        <taxon>Fungi</taxon>
        <taxon>Fungi incertae sedis</taxon>
        <taxon>Zoopagomycota</taxon>
        <taxon>Entomophthoromycotina</taxon>
        <taxon>Basidiobolomycetes</taxon>
        <taxon>Basidiobolales</taxon>
        <taxon>Basidiobolaceae</taxon>
        <taxon>Basidiobolus</taxon>
    </lineage>
</organism>
<feature type="compositionally biased region" description="Polar residues" evidence="1">
    <location>
        <begin position="133"/>
        <end position="143"/>
    </location>
</feature>
<dbReference type="Proteomes" id="UP001479436">
    <property type="component" value="Unassembled WGS sequence"/>
</dbReference>
<evidence type="ECO:0000256" key="1">
    <source>
        <dbReference type="SAM" id="MobiDB-lite"/>
    </source>
</evidence>
<reference evidence="2 3" key="1">
    <citation type="submission" date="2023-04" db="EMBL/GenBank/DDBJ databases">
        <title>Genome of Basidiobolus ranarum AG-B5.</title>
        <authorList>
            <person name="Stajich J.E."/>
            <person name="Carter-House D."/>
            <person name="Gryganskyi A."/>
        </authorList>
    </citation>
    <scope>NUCLEOTIDE SEQUENCE [LARGE SCALE GENOMIC DNA]</scope>
    <source>
        <strain evidence="2 3">AG-B5</strain>
    </source>
</reference>